<keyword evidence="14" id="KW-0560">Oxidoreductase</keyword>
<dbReference type="Pfam" id="PF00383">
    <property type="entry name" value="dCMP_cyt_deam_1"/>
    <property type="match status" value="1"/>
</dbReference>
<feature type="binding site" evidence="17">
    <location>
        <position position="215"/>
    </location>
    <ligand>
        <name>substrate</name>
    </ligand>
</feature>
<feature type="binding site" evidence="17">
    <location>
        <position position="179"/>
    </location>
    <ligand>
        <name>substrate</name>
    </ligand>
</feature>
<evidence type="ECO:0000256" key="8">
    <source>
        <dbReference type="ARBA" id="ARBA00019930"/>
    </source>
</evidence>
<dbReference type="InterPro" id="IPR002125">
    <property type="entry name" value="CMP_dCMP_dom"/>
</dbReference>
<proteinExistence type="inferred from homology"/>
<evidence type="ECO:0000256" key="18">
    <source>
        <dbReference type="PIRSR" id="PIRSR006769-3"/>
    </source>
</evidence>
<dbReference type="InterPro" id="IPR011549">
    <property type="entry name" value="RibD_C"/>
</dbReference>
<feature type="binding site" evidence="17">
    <location>
        <position position="218"/>
    </location>
    <ligand>
        <name>substrate</name>
    </ligand>
</feature>
<protein>
    <recommendedName>
        <fullName evidence="8">Riboflavin biosynthesis protein RibD</fullName>
        <ecNumber evidence="7">1.1.1.193</ecNumber>
        <ecNumber evidence="6">3.5.4.26</ecNumber>
    </recommendedName>
</protein>
<evidence type="ECO:0000256" key="10">
    <source>
        <dbReference type="ARBA" id="ARBA00022723"/>
    </source>
</evidence>
<evidence type="ECO:0000256" key="17">
    <source>
        <dbReference type="PIRSR" id="PIRSR006769-2"/>
    </source>
</evidence>
<dbReference type="PIRSF" id="PIRSF006769">
    <property type="entry name" value="RibD"/>
    <property type="match status" value="1"/>
</dbReference>
<reference evidence="20 21" key="1">
    <citation type="submission" date="2018-05" db="EMBL/GenBank/DDBJ databases">
        <title>A metagenomic window into the 2 km-deep terrestrial subsurface aquifer revealed taxonomically and functionally diverse microbial community comprising novel uncultured bacterial lineages.</title>
        <authorList>
            <person name="Kadnikov V.V."/>
            <person name="Mardanov A.V."/>
            <person name="Beletsky A.V."/>
            <person name="Banks D."/>
            <person name="Pimenov N.V."/>
            <person name="Frank Y.A."/>
            <person name="Karnachuk O.V."/>
            <person name="Ravin N.V."/>
        </authorList>
    </citation>
    <scope>NUCLEOTIDE SEQUENCE [LARGE SCALE GENOMIC DNA]</scope>
    <source>
        <strain evidence="20">BY</strain>
    </source>
</reference>
<dbReference type="Pfam" id="PF01872">
    <property type="entry name" value="RibD_C"/>
    <property type="match status" value="1"/>
</dbReference>
<dbReference type="GO" id="GO:0050661">
    <property type="term" value="F:NADP binding"/>
    <property type="evidence" value="ECO:0007669"/>
    <property type="project" value="InterPro"/>
</dbReference>
<evidence type="ECO:0000256" key="2">
    <source>
        <dbReference type="ARBA" id="ARBA00004882"/>
    </source>
</evidence>
<evidence type="ECO:0000256" key="7">
    <source>
        <dbReference type="ARBA" id="ARBA00013173"/>
    </source>
</evidence>
<evidence type="ECO:0000256" key="9">
    <source>
        <dbReference type="ARBA" id="ARBA00022619"/>
    </source>
</evidence>
<dbReference type="InterPro" id="IPR004794">
    <property type="entry name" value="Eubact_RibD"/>
</dbReference>
<evidence type="ECO:0000256" key="12">
    <source>
        <dbReference type="ARBA" id="ARBA00022833"/>
    </source>
</evidence>
<dbReference type="Proteomes" id="UP000262583">
    <property type="component" value="Chromosome"/>
</dbReference>
<evidence type="ECO:0000259" key="19">
    <source>
        <dbReference type="PROSITE" id="PS51747"/>
    </source>
</evidence>
<comment type="similarity">
    <text evidence="4">In the N-terminal section; belongs to the cytidine and deoxycytidylate deaminase family.</text>
</comment>
<dbReference type="EC" id="3.5.4.26" evidence="6"/>
<keyword evidence="10 18" id="KW-0479">Metal-binding</keyword>
<keyword evidence="9" id="KW-0686">Riboflavin biosynthesis</keyword>
<keyword evidence="12 18" id="KW-0862">Zinc</keyword>
<evidence type="ECO:0000313" key="20">
    <source>
        <dbReference type="EMBL" id="AXA35822.1"/>
    </source>
</evidence>
<comment type="function">
    <text evidence="1">Converts 2,5-diamino-6-(ribosylamino)-4(3h)-pyrimidinone 5'-phosphate into 5-amino-6-(ribosylamino)-2,4(1h,3h)-pyrimidinedione 5'-phosphate.</text>
</comment>
<dbReference type="NCBIfam" id="TIGR00326">
    <property type="entry name" value="eubact_ribD"/>
    <property type="match status" value="1"/>
</dbReference>
<dbReference type="GO" id="GO:0008703">
    <property type="term" value="F:5-amino-6-(5-phosphoribosylamino)uracil reductase activity"/>
    <property type="evidence" value="ECO:0007669"/>
    <property type="project" value="UniProtKB-EC"/>
</dbReference>
<dbReference type="GO" id="GO:0008835">
    <property type="term" value="F:diaminohydroxyphosphoribosylaminopyrimidine deaminase activity"/>
    <property type="evidence" value="ECO:0007669"/>
    <property type="project" value="UniProtKB-EC"/>
</dbReference>
<feature type="binding site" evidence="17">
    <location>
        <position position="195"/>
    </location>
    <ligand>
        <name>NADP(+)</name>
        <dbReference type="ChEBI" id="CHEBI:58349"/>
    </ligand>
</feature>
<dbReference type="SUPFAM" id="SSF53597">
    <property type="entry name" value="Dihydrofolate reductase-like"/>
    <property type="match status" value="1"/>
</dbReference>
<feature type="domain" description="CMP/dCMP-type deaminase" evidence="19">
    <location>
        <begin position="12"/>
        <end position="134"/>
    </location>
</feature>
<dbReference type="Gene3D" id="3.40.430.10">
    <property type="entry name" value="Dihydrofolate Reductase, subunit A"/>
    <property type="match status" value="1"/>
</dbReference>
<feature type="binding site" evidence="18">
    <location>
        <position position="61"/>
    </location>
    <ligand>
        <name>Zn(2+)</name>
        <dbReference type="ChEBI" id="CHEBI:29105"/>
        <note>catalytic</note>
    </ligand>
</feature>
<dbReference type="EC" id="1.1.1.193" evidence="7"/>
<feature type="binding site" evidence="17">
    <location>
        <position position="305"/>
    </location>
    <ligand>
        <name>substrate</name>
    </ligand>
</feature>
<dbReference type="InterPro" id="IPR016193">
    <property type="entry name" value="Cytidine_deaminase-like"/>
</dbReference>
<evidence type="ECO:0000256" key="3">
    <source>
        <dbReference type="ARBA" id="ARBA00004910"/>
    </source>
</evidence>
<feature type="binding site" evidence="17">
    <location>
        <position position="181"/>
    </location>
    <ligand>
        <name>NADP(+)</name>
        <dbReference type="ChEBI" id="CHEBI:58349"/>
    </ligand>
</feature>
<feature type="binding site" evidence="17">
    <location>
        <position position="211"/>
    </location>
    <ligand>
        <name>NADP(+)</name>
        <dbReference type="ChEBI" id="CHEBI:58349"/>
    </ligand>
</feature>
<dbReference type="UniPathway" id="UPA00275">
    <property type="reaction ID" value="UER00401"/>
</dbReference>
<comment type="pathway">
    <text evidence="3">Cofactor biosynthesis; riboflavin biosynthesis; 5-amino-6-(D-ribitylamino)uracil from GTP: step 3/4.</text>
</comment>
<dbReference type="InterPro" id="IPR024072">
    <property type="entry name" value="DHFR-like_dom_sf"/>
</dbReference>
<evidence type="ECO:0000313" key="21">
    <source>
        <dbReference type="Proteomes" id="UP000262583"/>
    </source>
</evidence>
<feature type="binding site" evidence="17">
    <location>
        <begin position="307"/>
        <end position="313"/>
    </location>
    <ligand>
        <name>NADP(+)</name>
        <dbReference type="ChEBI" id="CHEBI:58349"/>
    </ligand>
</feature>
<feature type="binding site" evidence="17">
    <location>
        <position position="165"/>
    </location>
    <ligand>
        <name>NADP(+)</name>
        <dbReference type="ChEBI" id="CHEBI:58349"/>
    </ligand>
</feature>
<evidence type="ECO:0000256" key="6">
    <source>
        <dbReference type="ARBA" id="ARBA00012766"/>
    </source>
</evidence>
<dbReference type="InterPro" id="IPR002734">
    <property type="entry name" value="RibDG_C"/>
</dbReference>
<evidence type="ECO:0000256" key="1">
    <source>
        <dbReference type="ARBA" id="ARBA00002151"/>
    </source>
</evidence>
<name>A0A2Z4Y521_SUMC1</name>
<comment type="cofactor">
    <cofactor evidence="18">
        <name>Zn(2+)</name>
        <dbReference type="ChEBI" id="CHEBI:29105"/>
    </cofactor>
    <text evidence="18">Binds 1 zinc ion.</text>
</comment>
<comment type="pathway">
    <text evidence="2">Cofactor biosynthesis; riboflavin biosynthesis; 5-amino-6-(D-ribitylamino)uracil from GTP: step 2/4.</text>
</comment>
<dbReference type="Gene3D" id="3.40.140.10">
    <property type="entry name" value="Cytidine Deaminase, domain 2"/>
    <property type="match status" value="1"/>
</dbReference>
<dbReference type="PANTHER" id="PTHR38011:SF7">
    <property type="entry name" value="2,5-DIAMINO-6-RIBOSYLAMINO-4(3H)-PYRIMIDINONE 5'-PHOSPHATE REDUCTASE"/>
    <property type="match status" value="1"/>
</dbReference>
<evidence type="ECO:0000256" key="15">
    <source>
        <dbReference type="ARBA" id="ARBA00023268"/>
    </source>
</evidence>
<comment type="similarity">
    <text evidence="5">In the C-terminal section; belongs to the HTP reductase family.</text>
</comment>
<feature type="binding site" evidence="17">
    <location>
        <position position="207"/>
    </location>
    <ligand>
        <name>NADP(+)</name>
        <dbReference type="ChEBI" id="CHEBI:58349"/>
    </ligand>
</feature>
<dbReference type="SUPFAM" id="SSF53927">
    <property type="entry name" value="Cytidine deaminase-like"/>
    <property type="match status" value="1"/>
</dbReference>
<dbReference type="NCBIfam" id="TIGR00227">
    <property type="entry name" value="ribD_Cterm"/>
    <property type="match status" value="1"/>
</dbReference>
<gene>
    <name evidence="20" type="ORF">BRCON_1045</name>
</gene>
<accession>A0A2Z4Y521</accession>
<dbReference type="GO" id="GO:0009231">
    <property type="term" value="P:riboflavin biosynthetic process"/>
    <property type="evidence" value="ECO:0007669"/>
    <property type="project" value="UniProtKB-UniPathway"/>
</dbReference>
<sequence length="415" mass="45380">MNKHNEQFTFTKEDRAYMERALELAARGRGATSPNPMVGALIVKRGRVIAEGWHRQAGAPHAEIEAIRSAQEPLEGATLYVTLEPCCHFGKTPPCTQEIIKHKFERVVVAARDPNPLVSGKGIEELRAAQIRVEVGLCELEARRQNEFFFTYHEKKRPFIISKWAMTLDGKIATETGHSRWITNEMSRAYAHELRAQVDAVMVGVGTVLMDNPLLTVRLEGYSGRQPLRIIVDGNLRIPSRAKCLTKASPGSVIICTSSASSRDKRHELEKAGHRVLVFPGRGLLDFHEVMAEFHKLGIQSILCEGGSSLTGALFEAQLVDKVVAFVAPKIVGGKNAKIPIAGWGVLHMDRALSLSDVSIRSFGSDVCIEGYIAPQEWSKTGTENHGDSSAELTPVTALKDLAPNSQNSTGGSNA</sequence>
<dbReference type="PROSITE" id="PS51747">
    <property type="entry name" value="CYT_DCMP_DEAMINASES_2"/>
    <property type="match status" value="1"/>
</dbReference>
<evidence type="ECO:0000256" key="14">
    <source>
        <dbReference type="ARBA" id="ARBA00023002"/>
    </source>
</evidence>
<dbReference type="AlphaFoldDB" id="A0A2Z4Y521"/>
<dbReference type="CDD" id="cd01284">
    <property type="entry name" value="Riboflavin_deaminase-reductase"/>
    <property type="match status" value="1"/>
</dbReference>
<feature type="binding site" evidence="18">
    <location>
        <position position="86"/>
    </location>
    <ligand>
        <name>Zn(2+)</name>
        <dbReference type="ChEBI" id="CHEBI:29105"/>
        <note>catalytic</note>
    </ligand>
</feature>
<evidence type="ECO:0000256" key="4">
    <source>
        <dbReference type="ARBA" id="ARBA00005259"/>
    </source>
</evidence>
<evidence type="ECO:0000256" key="16">
    <source>
        <dbReference type="PIRSR" id="PIRSR006769-1"/>
    </source>
</evidence>
<feature type="active site" description="Proton donor" evidence="16">
    <location>
        <position position="63"/>
    </location>
</feature>
<dbReference type="KEGG" id="schv:BRCON_1045"/>
<dbReference type="FunFam" id="3.40.140.10:FF:000025">
    <property type="entry name" value="Riboflavin biosynthesis protein RibD"/>
    <property type="match status" value="1"/>
</dbReference>
<dbReference type="GO" id="GO:0008270">
    <property type="term" value="F:zinc ion binding"/>
    <property type="evidence" value="ECO:0007669"/>
    <property type="project" value="InterPro"/>
</dbReference>
<keyword evidence="11" id="KW-0378">Hydrolase</keyword>
<dbReference type="EMBL" id="CP030759">
    <property type="protein sequence ID" value="AXA35822.1"/>
    <property type="molecule type" value="Genomic_DNA"/>
</dbReference>
<evidence type="ECO:0000256" key="11">
    <source>
        <dbReference type="ARBA" id="ARBA00022801"/>
    </source>
</evidence>
<feature type="binding site" evidence="18">
    <location>
        <position position="95"/>
    </location>
    <ligand>
        <name>Zn(2+)</name>
        <dbReference type="ChEBI" id="CHEBI:29105"/>
        <note>catalytic</note>
    </ligand>
</feature>
<keyword evidence="15" id="KW-0511">Multifunctional enzyme</keyword>
<evidence type="ECO:0000256" key="13">
    <source>
        <dbReference type="ARBA" id="ARBA00022857"/>
    </source>
</evidence>
<organism evidence="20 21">
    <name type="scientific">Sumerlaea chitinivorans</name>
    <dbReference type="NCBI Taxonomy" id="2250252"/>
    <lineage>
        <taxon>Bacteria</taxon>
        <taxon>Candidatus Sumerlaeota</taxon>
        <taxon>Candidatus Sumerlaeia</taxon>
        <taxon>Candidatus Sumerlaeales</taxon>
        <taxon>Candidatus Sumerlaeaceae</taxon>
        <taxon>Candidatus Sumerlaea</taxon>
    </lineage>
</organism>
<dbReference type="PANTHER" id="PTHR38011">
    <property type="entry name" value="DIHYDROFOLATE REDUCTASE FAMILY PROTEIN (AFU_ORTHOLOGUE AFUA_8G06820)"/>
    <property type="match status" value="1"/>
</dbReference>
<dbReference type="PROSITE" id="PS00903">
    <property type="entry name" value="CYT_DCMP_DEAMINASES_1"/>
    <property type="match status" value="1"/>
</dbReference>
<dbReference type="InterPro" id="IPR050765">
    <property type="entry name" value="Riboflavin_Biosynth_HTPR"/>
</dbReference>
<keyword evidence="13 17" id="KW-0521">NADP</keyword>
<dbReference type="InterPro" id="IPR016192">
    <property type="entry name" value="APOBEC/CMP_deaminase_Zn-bd"/>
</dbReference>
<evidence type="ECO:0000256" key="5">
    <source>
        <dbReference type="ARBA" id="ARBA00007417"/>
    </source>
</evidence>